<dbReference type="AlphaFoldDB" id="A0A4Y7RIG3"/>
<proteinExistence type="predicted"/>
<reference evidence="1 2" key="1">
    <citation type="journal article" date="2018" name="Environ. Microbiol.">
        <title>Novel energy conservation strategies and behaviour of Pelotomaculum schinkii driving syntrophic propionate catabolism.</title>
        <authorList>
            <person name="Hidalgo-Ahumada C.A.P."/>
            <person name="Nobu M.K."/>
            <person name="Narihiro T."/>
            <person name="Tamaki H."/>
            <person name="Liu W.T."/>
            <person name="Kamagata Y."/>
            <person name="Stams A.J.M."/>
            <person name="Imachi H."/>
            <person name="Sousa D.Z."/>
        </authorList>
    </citation>
    <scope>NUCLEOTIDE SEQUENCE [LARGE SCALE GENOMIC DNA]</scope>
    <source>
        <strain evidence="1 2">HH</strain>
    </source>
</reference>
<dbReference type="Proteomes" id="UP000298324">
    <property type="component" value="Unassembled WGS sequence"/>
</dbReference>
<gene>
    <name evidence="1" type="ORF">Psch_02172</name>
</gene>
<keyword evidence="2" id="KW-1185">Reference proteome</keyword>
<sequence>MGKGSNPKRSADSQINHNNMVRYIANDLVSKGYGVLADHINWPKGSPGKINGYIPDLTVTNTDSFIIFEIETCSTYSDDHTREQLTAFDKKGGTYIIIPSACSMGNINYDPVEEVKQNLKNWGLFSVRVGTCDPFTGKINYNV</sequence>
<accession>A0A4Y7RIG3</accession>
<organism evidence="1 2">
    <name type="scientific">Pelotomaculum schinkii</name>
    <dbReference type="NCBI Taxonomy" id="78350"/>
    <lineage>
        <taxon>Bacteria</taxon>
        <taxon>Bacillati</taxon>
        <taxon>Bacillota</taxon>
        <taxon>Clostridia</taxon>
        <taxon>Eubacteriales</taxon>
        <taxon>Desulfotomaculaceae</taxon>
        <taxon>Pelotomaculum</taxon>
    </lineage>
</organism>
<name>A0A4Y7RIG3_9FIRM</name>
<protein>
    <submittedName>
        <fullName evidence="1">Uncharacterized protein</fullName>
    </submittedName>
</protein>
<comment type="caution">
    <text evidence="1">The sequence shown here is derived from an EMBL/GenBank/DDBJ whole genome shotgun (WGS) entry which is preliminary data.</text>
</comment>
<evidence type="ECO:0000313" key="2">
    <source>
        <dbReference type="Proteomes" id="UP000298324"/>
    </source>
</evidence>
<dbReference type="RefSeq" id="WP_134217411.1">
    <property type="nucleotide sequence ID" value="NZ_QFGA01000001.1"/>
</dbReference>
<evidence type="ECO:0000313" key="1">
    <source>
        <dbReference type="EMBL" id="TEB08606.1"/>
    </source>
</evidence>
<dbReference type="EMBL" id="QFGA01000001">
    <property type="protein sequence ID" value="TEB08606.1"/>
    <property type="molecule type" value="Genomic_DNA"/>
</dbReference>